<gene>
    <name evidence="1" type="ORF">QAD02_005571</name>
</gene>
<evidence type="ECO:0000313" key="2">
    <source>
        <dbReference type="Proteomes" id="UP001239111"/>
    </source>
</evidence>
<accession>A0ACC2NT88</accession>
<name>A0ACC2NT88_9HYME</name>
<reference evidence="1" key="1">
    <citation type="submission" date="2023-04" db="EMBL/GenBank/DDBJ databases">
        <title>A chromosome-level genome assembly of the parasitoid wasp Eretmocerus hayati.</title>
        <authorList>
            <person name="Zhong Y."/>
            <person name="Liu S."/>
            <person name="Liu Y."/>
        </authorList>
    </citation>
    <scope>NUCLEOTIDE SEQUENCE</scope>
    <source>
        <strain evidence="1">ZJU_SS_LIU_2023</strain>
    </source>
</reference>
<comment type="caution">
    <text evidence="1">The sequence shown here is derived from an EMBL/GenBank/DDBJ whole genome shotgun (WGS) entry which is preliminary data.</text>
</comment>
<dbReference type="EMBL" id="CM056743">
    <property type="protein sequence ID" value="KAJ8674309.1"/>
    <property type="molecule type" value="Genomic_DNA"/>
</dbReference>
<keyword evidence="2" id="KW-1185">Reference proteome</keyword>
<sequence length="957" mass="105267">MAIPPLVSSTPPPLDDFGESEDDEFGDFTTAGIDGLSIASDSPQKLCTPVPTPTPSLCGTPRLNGITSASPALAPSLTRPSVIGKAVADDILVVEKTNDIVSRISLDNRTDSGSIRNSGFDIDLDLPDSDDAINSESNSVSPSHLLDGFGDKSTENKDVVSRNNSSLDDSSKTGCELEDSLSNIEANEDPEPGSLILDYPNTISDNQQILEDDFYDYDHVKDPLEQVSPTMISNEGLSLDLHKHSQDVRAHTGVYQENKTASFAESINNNGNPELFPRGTETELSVAFLCVNHSSHHSASSEDPVMAIENSEEVAPHGFNLSCDDSGHDQLVLDCNFSANEVDFNRNDDSPHRLRDDPAWNNDNVSQMGDVASEFRTVNAFRDANQIQSPLKNSNNIHLGSEEDPYQHHKKHDSDFQNPPVFLTNSACYGDQNDNSSKSNNLISTPKFISRNPDSDLESPLPKTRNTCNQNYCDEQGPTSSFSAPPELSITHTPESKILDHHTSDLTQKHSETVQSASEKSDEDDFADFADFSSAQMGHFDTQTISDSNIEKAHDIPSNDDQIDDFGDFADYESSTTVVEESTLKKSTCQIESRIASTKIEDIVVNMFPPISEEVEVDLQPLINQSDKMWKNLKSIEETHALSYQWTNSSSNNALLNALGIDSRNILFGPRWNPNIPRFAANLGFSPLEPVRASTEAQQIPMSLNSKAQKSSAIEDVPAAQFDWNSSGLVNPLDESGGLSALLPLDLLCPFDPLLTSHCSAHSESYHHHTASARSSIYKYPDTNFSQEQRQSQTAKSQRSTHQNVSTSKSHKQQVSRIIEPLPGPSTMEWNKLDSDTKSKSEIQKASKPPQISKQFIVTNSAMKVDPGKSESNKVDAHRHEHQHRKSSMGKRELLQNPEHVVIDKFGRPMSVQAETVKVLNQLPDISFLSARSLLYTPEQNQIVPDLGAMINRKMPG</sequence>
<protein>
    <submittedName>
        <fullName evidence="1">Uncharacterized protein</fullName>
    </submittedName>
</protein>
<evidence type="ECO:0000313" key="1">
    <source>
        <dbReference type="EMBL" id="KAJ8674309.1"/>
    </source>
</evidence>
<organism evidence="1 2">
    <name type="scientific">Eretmocerus hayati</name>
    <dbReference type="NCBI Taxonomy" id="131215"/>
    <lineage>
        <taxon>Eukaryota</taxon>
        <taxon>Metazoa</taxon>
        <taxon>Ecdysozoa</taxon>
        <taxon>Arthropoda</taxon>
        <taxon>Hexapoda</taxon>
        <taxon>Insecta</taxon>
        <taxon>Pterygota</taxon>
        <taxon>Neoptera</taxon>
        <taxon>Endopterygota</taxon>
        <taxon>Hymenoptera</taxon>
        <taxon>Apocrita</taxon>
        <taxon>Proctotrupomorpha</taxon>
        <taxon>Chalcidoidea</taxon>
        <taxon>Aphelinidae</taxon>
        <taxon>Aphelininae</taxon>
        <taxon>Eretmocerus</taxon>
    </lineage>
</organism>
<dbReference type="Proteomes" id="UP001239111">
    <property type="component" value="Chromosome 3"/>
</dbReference>
<proteinExistence type="predicted"/>